<accession>A0A929BE75</accession>
<gene>
    <name evidence="2" type="ORF">IQ251_16045</name>
</gene>
<feature type="transmembrane region" description="Helical" evidence="1">
    <location>
        <begin position="33"/>
        <end position="60"/>
    </location>
</feature>
<keyword evidence="1" id="KW-1133">Transmembrane helix</keyword>
<protein>
    <submittedName>
        <fullName evidence="2">Uncharacterized protein</fullName>
    </submittedName>
</protein>
<dbReference type="EMBL" id="JADEYC010000030">
    <property type="protein sequence ID" value="MBE9375963.1"/>
    <property type="molecule type" value="Genomic_DNA"/>
</dbReference>
<keyword evidence="1" id="KW-0812">Transmembrane</keyword>
<sequence length="84" mass="9361">MRRLSVFVYALCMGASPIAFLLAFLAWQQPAGLPMFVALLAMGLLLLVSGVVVILVRCVAEQSRRLRRHQMLIEQFTVSSGELR</sequence>
<dbReference type="AlphaFoldDB" id="A0A929BE75"/>
<comment type="caution">
    <text evidence="2">The sequence shown here is derived from an EMBL/GenBank/DDBJ whole genome shotgun (WGS) entry which is preliminary data.</text>
</comment>
<dbReference type="RefSeq" id="WP_193929414.1">
    <property type="nucleotide sequence ID" value="NZ_JADEYC010000030.1"/>
</dbReference>
<keyword evidence="1" id="KW-0472">Membrane</keyword>
<reference evidence="2" key="1">
    <citation type="submission" date="2020-10" db="EMBL/GenBank/DDBJ databases">
        <title>Diversity and distribution of actinomycetes associated with coral in the coast of Hainan.</title>
        <authorList>
            <person name="Li F."/>
        </authorList>
    </citation>
    <scope>NUCLEOTIDE SEQUENCE</scope>
    <source>
        <strain evidence="2">HNM0983</strain>
    </source>
</reference>
<evidence type="ECO:0000313" key="3">
    <source>
        <dbReference type="Proteomes" id="UP000598360"/>
    </source>
</evidence>
<organism evidence="2 3">
    <name type="scientific">Saccharopolyspora montiporae</name>
    <dbReference type="NCBI Taxonomy" id="2781240"/>
    <lineage>
        <taxon>Bacteria</taxon>
        <taxon>Bacillati</taxon>
        <taxon>Actinomycetota</taxon>
        <taxon>Actinomycetes</taxon>
        <taxon>Pseudonocardiales</taxon>
        <taxon>Pseudonocardiaceae</taxon>
        <taxon>Saccharopolyspora</taxon>
    </lineage>
</organism>
<feature type="transmembrane region" description="Helical" evidence="1">
    <location>
        <begin position="7"/>
        <end position="27"/>
    </location>
</feature>
<keyword evidence="3" id="KW-1185">Reference proteome</keyword>
<evidence type="ECO:0000256" key="1">
    <source>
        <dbReference type="SAM" id="Phobius"/>
    </source>
</evidence>
<proteinExistence type="predicted"/>
<evidence type="ECO:0000313" key="2">
    <source>
        <dbReference type="EMBL" id="MBE9375963.1"/>
    </source>
</evidence>
<name>A0A929BE75_9PSEU</name>
<dbReference type="Proteomes" id="UP000598360">
    <property type="component" value="Unassembled WGS sequence"/>
</dbReference>